<dbReference type="SUPFAM" id="SSF46785">
    <property type="entry name" value="Winged helix' DNA-binding domain"/>
    <property type="match status" value="1"/>
</dbReference>
<organism evidence="5 6">
    <name type="scientific">Oryzihumus leptocrescens</name>
    <dbReference type="NCBI Taxonomy" id="297536"/>
    <lineage>
        <taxon>Bacteria</taxon>
        <taxon>Bacillati</taxon>
        <taxon>Actinomycetota</taxon>
        <taxon>Actinomycetes</taxon>
        <taxon>Micrococcales</taxon>
        <taxon>Intrasporangiaceae</taxon>
        <taxon>Oryzihumus</taxon>
    </lineage>
</organism>
<reference evidence="5 6" key="1">
    <citation type="submission" date="2019-06" db="EMBL/GenBank/DDBJ databases">
        <title>Sequencing the genomes of 1000 actinobacteria strains.</title>
        <authorList>
            <person name="Klenk H.-P."/>
        </authorList>
    </citation>
    <scope>NUCLEOTIDE SEQUENCE [LARGE SCALE GENOMIC DNA]</scope>
    <source>
        <strain evidence="5 6">DSM 18082</strain>
    </source>
</reference>
<evidence type="ECO:0000313" key="6">
    <source>
        <dbReference type="Proteomes" id="UP000319514"/>
    </source>
</evidence>
<dbReference type="EMBL" id="VFOQ01000001">
    <property type="protein sequence ID" value="TQL61223.1"/>
    <property type="molecule type" value="Genomic_DNA"/>
</dbReference>
<dbReference type="Gene3D" id="1.10.10.10">
    <property type="entry name" value="Winged helix-like DNA-binding domain superfamily/Winged helix DNA-binding domain"/>
    <property type="match status" value="1"/>
</dbReference>
<gene>
    <name evidence="5" type="ORF">FB474_2630</name>
</gene>
<dbReference type="SMART" id="SM00345">
    <property type="entry name" value="HTH_GNTR"/>
    <property type="match status" value="1"/>
</dbReference>
<dbReference type="OrthoDB" id="9784718at2"/>
<protein>
    <submittedName>
        <fullName evidence="5">GntR family transcriptional regulator</fullName>
    </submittedName>
</protein>
<evidence type="ECO:0000259" key="4">
    <source>
        <dbReference type="PROSITE" id="PS50949"/>
    </source>
</evidence>
<dbReference type="GO" id="GO:0003700">
    <property type="term" value="F:DNA-binding transcription factor activity"/>
    <property type="evidence" value="ECO:0007669"/>
    <property type="project" value="InterPro"/>
</dbReference>
<dbReference type="CDD" id="cd07377">
    <property type="entry name" value="WHTH_GntR"/>
    <property type="match status" value="1"/>
</dbReference>
<keyword evidence="3" id="KW-0804">Transcription</keyword>
<dbReference type="InterPro" id="IPR036388">
    <property type="entry name" value="WH-like_DNA-bd_sf"/>
</dbReference>
<evidence type="ECO:0000256" key="2">
    <source>
        <dbReference type="ARBA" id="ARBA00023125"/>
    </source>
</evidence>
<dbReference type="InterPro" id="IPR000524">
    <property type="entry name" value="Tscrpt_reg_HTH_GntR"/>
</dbReference>
<evidence type="ECO:0000313" key="5">
    <source>
        <dbReference type="EMBL" id="TQL61223.1"/>
    </source>
</evidence>
<sequence length="240" mass="25232">MPSDASRLPDAVLRPAPGNAFESTVEQLATAIRLGVFARGELLPPERELAERLAVSRVTLREAIAALRESGMVETTRGRGGGTKVVYRGAPMPESADQPVRHGADLADALSFRRVVEPGAAYLAASRPLSADQRAWLLEAAAAVRQAPDSAAHRVADSRFHLAIATLSGSPMLIESVTRAQAALHELLSAIPVLPRNIAHSTQQHEAVVAAVLGGAPEAARATMEEHCDATSALLRGLLG</sequence>
<dbReference type="PANTHER" id="PTHR43537:SF24">
    <property type="entry name" value="GLUCONATE OPERON TRANSCRIPTIONAL REPRESSOR"/>
    <property type="match status" value="1"/>
</dbReference>
<evidence type="ECO:0000256" key="3">
    <source>
        <dbReference type="ARBA" id="ARBA00023163"/>
    </source>
</evidence>
<dbReference type="InterPro" id="IPR011711">
    <property type="entry name" value="GntR_C"/>
</dbReference>
<proteinExistence type="predicted"/>
<dbReference type="Proteomes" id="UP000319514">
    <property type="component" value="Unassembled WGS sequence"/>
</dbReference>
<dbReference type="InterPro" id="IPR008920">
    <property type="entry name" value="TF_FadR/GntR_C"/>
</dbReference>
<dbReference type="PROSITE" id="PS50949">
    <property type="entry name" value="HTH_GNTR"/>
    <property type="match status" value="1"/>
</dbReference>
<dbReference type="GO" id="GO:0003677">
    <property type="term" value="F:DNA binding"/>
    <property type="evidence" value="ECO:0007669"/>
    <property type="project" value="UniProtKB-KW"/>
</dbReference>
<comment type="caution">
    <text evidence="5">The sequence shown here is derived from an EMBL/GenBank/DDBJ whole genome shotgun (WGS) entry which is preliminary data.</text>
</comment>
<dbReference type="Gene3D" id="1.20.120.530">
    <property type="entry name" value="GntR ligand-binding domain-like"/>
    <property type="match status" value="1"/>
</dbReference>
<keyword evidence="6" id="KW-1185">Reference proteome</keyword>
<accession>A0A542ZLJ0</accession>
<keyword evidence="2" id="KW-0238">DNA-binding</keyword>
<dbReference type="SUPFAM" id="SSF48008">
    <property type="entry name" value="GntR ligand-binding domain-like"/>
    <property type="match status" value="1"/>
</dbReference>
<evidence type="ECO:0000256" key="1">
    <source>
        <dbReference type="ARBA" id="ARBA00023015"/>
    </source>
</evidence>
<dbReference type="RefSeq" id="WP_141789039.1">
    <property type="nucleotide sequence ID" value="NZ_BAAAKX010000001.1"/>
</dbReference>
<dbReference type="AlphaFoldDB" id="A0A542ZLJ0"/>
<dbReference type="Pfam" id="PF07729">
    <property type="entry name" value="FCD"/>
    <property type="match status" value="1"/>
</dbReference>
<keyword evidence="1" id="KW-0805">Transcription regulation</keyword>
<dbReference type="PRINTS" id="PR00035">
    <property type="entry name" value="HTHGNTR"/>
</dbReference>
<dbReference type="SMART" id="SM00895">
    <property type="entry name" value="FCD"/>
    <property type="match status" value="1"/>
</dbReference>
<dbReference type="Pfam" id="PF00392">
    <property type="entry name" value="GntR"/>
    <property type="match status" value="1"/>
</dbReference>
<dbReference type="PANTHER" id="PTHR43537">
    <property type="entry name" value="TRANSCRIPTIONAL REGULATOR, GNTR FAMILY"/>
    <property type="match status" value="1"/>
</dbReference>
<feature type="domain" description="HTH gntR-type" evidence="4">
    <location>
        <begin position="18"/>
        <end position="88"/>
    </location>
</feature>
<dbReference type="InterPro" id="IPR036390">
    <property type="entry name" value="WH_DNA-bd_sf"/>
</dbReference>
<name>A0A542ZLJ0_9MICO</name>